<dbReference type="EMBL" id="BPLR01008035">
    <property type="protein sequence ID" value="GIY21588.1"/>
    <property type="molecule type" value="Genomic_DNA"/>
</dbReference>
<accession>A0AAV4RNM8</accession>
<dbReference type="Proteomes" id="UP001054945">
    <property type="component" value="Unassembled WGS sequence"/>
</dbReference>
<comment type="caution">
    <text evidence="1">The sequence shown here is derived from an EMBL/GenBank/DDBJ whole genome shotgun (WGS) entry which is preliminary data.</text>
</comment>
<protein>
    <submittedName>
        <fullName evidence="1">Uncharacterized protein</fullName>
    </submittedName>
</protein>
<reference evidence="1 2" key="1">
    <citation type="submission" date="2021-06" db="EMBL/GenBank/DDBJ databases">
        <title>Caerostris extrusa draft genome.</title>
        <authorList>
            <person name="Kono N."/>
            <person name="Arakawa K."/>
        </authorList>
    </citation>
    <scope>NUCLEOTIDE SEQUENCE [LARGE SCALE GENOMIC DNA]</scope>
</reference>
<gene>
    <name evidence="1" type="ORF">CEXT_462771</name>
</gene>
<sequence length="116" mass="13201">MCCHLYMVILEDEKNGKDYDEILRHPCVEYAVCSDFPGNSEWRADHSAGWSYLHRGVFCRLPDFMKLVPSSNFIPDFFGKVGDFCSFKNFFASSMVTGVNNVSKATNRGLKTIRSV</sequence>
<organism evidence="1 2">
    <name type="scientific">Caerostris extrusa</name>
    <name type="common">Bark spider</name>
    <name type="synonym">Caerostris bankana</name>
    <dbReference type="NCBI Taxonomy" id="172846"/>
    <lineage>
        <taxon>Eukaryota</taxon>
        <taxon>Metazoa</taxon>
        <taxon>Ecdysozoa</taxon>
        <taxon>Arthropoda</taxon>
        <taxon>Chelicerata</taxon>
        <taxon>Arachnida</taxon>
        <taxon>Araneae</taxon>
        <taxon>Araneomorphae</taxon>
        <taxon>Entelegynae</taxon>
        <taxon>Araneoidea</taxon>
        <taxon>Araneidae</taxon>
        <taxon>Caerostris</taxon>
    </lineage>
</organism>
<name>A0AAV4RNM8_CAEEX</name>
<evidence type="ECO:0000313" key="2">
    <source>
        <dbReference type="Proteomes" id="UP001054945"/>
    </source>
</evidence>
<keyword evidence="2" id="KW-1185">Reference proteome</keyword>
<dbReference type="AlphaFoldDB" id="A0AAV4RNM8"/>
<evidence type="ECO:0000313" key="1">
    <source>
        <dbReference type="EMBL" id="GIY21588.1"/>
    </source>
</evidence>
<proteinExistence type="predicted"/>